<reference evidence="2" key="1">
    <citation type="journal article" date="2007" name="J. Bacteriol.">
        <title>Comparative genome analysis of four magnetotactic bacteria reveals a complex set of group-specific genes implicated in magnetosome biomineralization and function.</title>
        <authorList>
            <person name="Richter M."/>
            <person name="Kube M."/>
            <person name="Bazylinski D.A."/>
            <person name="Lombardot T."/>
            <person name="Gloeckner F.O."/>
            <person name="Reinhardt R."/>
            <person name="Schueler D."/>
        </authorList>
    </citation>
    <scope>NUCLEOTIDE SEQUENCE</scope>
    <source>
        <strain evidence="2">MSR-1</strain>
    </source>
</reference>
<feature type="region of interest" description="Disordered" evidence="1">
    <location>
        <begin position="1"/>
        <end position="37"/>
    </location>
</feature>
<organism evidence="2">
    <name type="scientific">Magnetospirillum gryphiswaldense</name>
    <dbReference type="NCBI Taxonomy" id="55518"/>
    <lineage>
        <taxon>Bacteria</taxon>
        <taxon>Pseudomonadati</taxon>
        <taxon>Pseudomonadota</taxon>
        <taxon>Alphaproteobacteria</taxon>
        <taxon>Rhodospirillales</taxon>
        <taxon>Rhodospirillaceae</taxon>
        <taxon>Magnetospirillum</taxon>
    </lineage>
</organism>
<sequence>MLMESKRATTHPKAMGGQPADGLGYSGRRRYGHRARL</sequence>
<evidence type="ECO:0000256" key="1">
    <source>
        <dbReference type="SAM" id="MobiDB-lite"/>
    </source>
</evidence>
<evidence type="ECO:0000313" key="2">
    <source>
        <dbReference type="EMBL" id="CAM74055.1"/>
    </source>
</evidence>
<name>A4TTU8_9PROT</name>
<dbReference type="EMBL" id="CU459003">
    <property type="protein sequence ID" value="CAM74055.1"/>
    <property type="molecule type" value="Genomic_DNA"/>
</dbReference>
<dbReference type="AlphaFoldDB" id="A4TTU8"/>
<accession>A4TTU8</accession>
<feature type="compositionally biased region" description="Basic residues" evidence="1">
    <location>
        <begin position="27"/>
        <end position="37"/>
    </location>
</feature>
<protein>
    <submittedName>
        <fullName evidence="2">Uncharacterized protein</fullName>
    </submittedName>
</protein>
<proteinExistence type="predicted"/>
<gene>
    <name evidence="2" type="ORF">MGR_1214</name>
</gene>